<dbReference type="UniPathway" id="UPA00694"/>
<keyword evidence="6" id="KW-0135">Cellulose biosynthesis</keyword>
<dbReference type="PROSITE" id="PS50005">
    <property type="entry name" value="TPR"/>
    <property type="match status" value="1"/>
</dbReference>
<evidence type="ECO:0000256" key="9">
    <source>
        <dbReference type="SAM" id="SignalP"/>
    </source>
</evidence>
<dbReference type="eggNOG" id="COG0457">
    <property type="taxonomic scope" value="Bacteria"/>
</dbReference>
<dbReference type="Pfam" id="PF14559">
    <property type="entry name" value="TPR_19"/>
    <property type="match status" value="2"/>
</dbReference>
<evidence type="ECO:0000256" key="4">
    <source>
        <dbReference type="ARBA" id="ARBA00022737"/>
    </source>
</evidence>
<accession>A0A094JXX5</accession>
<dbReference type="EMBL" id="JPEO01000007">
    <property type="protein sequence ID" value="KFZ37281.1"/>
    <property type="molecule type" value="Genomic_DNA"/>
</dbReference>
<comment type="function">
    <text evidence="1">Required for maximal bacterial cellulose synthesis.</text>
</comment>
<dbReference type="InterPro" id="IPR011990">
    <property type="entry name" value="TPR-like_helical_dom_sf"/>
</dbReference>
<comment type="pathway">
    <text evidence="2">Glycan metabolism; bacterial cellulose biosynthesis.</text>
</comment>
<feature type="repeat" description="TPR" evidence="7">
    <location>
        <begin position="303"/>
        <end position="336"/>
    </location>
</feature>
<feature type="region of interest" description="Disordered" evidence="8">
    <location>
        <begin position="835"/>
        <end position="855"/>
    </location>
</feature>
<evidence type="ECO:0000256" key="5">
    <source>
        <dbReference type="ARBA" id="ARBA00022803"/>
    </source>
</evidence>
<dbReference type="SUPFAM" id="SSF48452">
    <property type="entry name" value="TPR-like"/>
    <property type="match status" value="3"/>
</dbReference>
<keyword evidence="4" id="KW-0677">Repeat</keyword>
<reference evidence="11 12" key="1">
    <citation type="submission" date="2014-06" db="EMBL/GenBank/DDBJ databases">
        <title>Shewanella sp. YQH10.</title>
        <authorList>
            <person name="Liu Y."/>
            <person name="Zeng R."/>
        </authorList>
    </citation>
    <scope>NUCLEOTIDE SEQUENCE [LARGE SCALE GENOMIC DNA]</scope>
    <source>
        <strain evidence="11 12">YQH10</strain>
    </source>
</reference>
<evidence type="ECO:0000256" key="8">
    <source>
        <dbReference type="SAM" id="MobiDB-lite"/>
    </source>
</evidence>
<dbReference type="OrthoDB" id="174989at2"/>
<evidence type="ECO:0000256" key="1">
    <source>
        <dbReference type="ARBA" id="ARBA00003476"/>
    </source>
</evidence>
<feature type="signal peptide" evidence="9">
    <location>
        <begin position="1"/>
        <end position="23"/>
    </location>
</feature>
<evidence type="ECO:0000256" key="3">
    <source>
        <dbReference type="ARBA" id="ARBA00022729"/>
    </source>
</evidence>
<dbReference type="RefSeq" id="WP_037442970.1">
    <property type="nucleotide sequence ID" value="NZ_JPEO01000007.1"/>
</dbReference>
<gene>
    <name evidence="11" type="ORF">HR45_11445</name>
</gene>
<dbReference type="GO" id="GO:0030244">
    <property type="term" value="P:cellulose biosynthetic process"/>
    <property type="evidence" value="ECO:0007669"/>
    <property type="project" value="UniProtKB-KW"/>
</dbReference>
<dbReference type="PRINTS" id="PR01441">
    <property type="entry name" value="CELLSNTHASEC"/>
</dbReference>
<feature type="chain" id="PRO_5005414690" description="Cellulose synthase operon C C-terminal domain-containing protein" evidence="9">
    <location>
        <begin position="24"/>
        <end position="1424"/>
    </location>
</feature>
<protein>
    <recommendedName>
        <fullName evidence="10">Cellulose synthase operon C C-terminal domain-containing protein</fullName>
    </recommendedName>
</protein>
<dbReference type="GO" id="GO:0019867">
    <property type="term" value="C:outer membrane"/>
    <property type="evidence" value="ECO:0007669"/>
    <property type="project" value="InterPro"/>
</dbReference>
<dbReference type="Pfam" id="PF13432">
    <property type="entry name" value="TPR_16"/>
    <property type="match status" value="1"/>
</dbReference>
<evidence type="ECO:0000256" key="6">
    <source>
        <dbReference type="ARBA" id="ARBA00022916"/>
    </source>
</evidence>
<dbReference type="SMART" id="SM00028">
    <property type="entry name" value="TPR"/>
    <property type="match status" value="6"/>
</dbReference>
<evidence type="ECO:0000256" key="7">
    <source>
        <dbReference type="PROSITE-ProRule" id="PRU00339"/>
    </source>
</evidence>
<evidence type="ECO:0000259" key="10">
    <source>
        <dbReference type="Pfam" id="PF05420"/>
    </source>
</evidence>
<dbReference type="PANTHER" id="PTHR45586:SF1">
    <property type="entry name" value="LIPOPOLYSACCHARIDE ASSEMBLY PROTEIN B"/>
    <property type="match status" value="1"/>
</dbReference>
<dbReference type="PANTHER" id="PTHR45586">
    <property type="entry name" value="TPR REPEAT-CONTAINING PROTEIN PA4667"/>
    <property type="match status" value="1"/>
</dbReference>
<dbReference type="Pfam" id="PF05420">
    <property type="entry name" value="BCSC_C"/>
    <property type="match status" value="1"/>
</dbReference>
<comment type="caution">
    <text evidence="11">The sequence shown here is derived from an EMBL/GenBank/DDBJ whole genome shotgun (WGS) entry which is preliminary data.</text>
</comment>
<feature type="domain" description="Cellulose synthase operon C C-terminal" evidence="10">
    <location>
        <begin position="1113"/>
        <end position="1419"/>
    </location>
</feature>
<sequence length="1424" mass="156684">MNKLVLLTFTVSTLAASIQHAIAADDVGNQGAEIQALFQQAEFWQGKQRQDLAKDALNRVLVAAPNNTEALYRLALIALQEGNNAEAQRLAGQIRQIAPDDARLQELKVAQAANVDNSALKEARLLAANGQYQDAIAKYQTLFSGDTPPISLAIEYYQTLSATKEGWTPAKNGLEQLAKAQPNSTRAAVAYAEVLTYREETRRAGIKMLEKYAAQDAEADKALRNALLWLAATPDDKPLYDAYLQNHANDTAVGEYYKQKTTLTPMQQAERHRAVGYREYREGHYANATTSFKAALAINKQDAESVAGLGLIELKRNQFSAAVEHLSRAMKMAPSKQGQWRQAYQSAAFYSELAKARSLEKAKQYDEALTVLQPLAELDDKRAHDAKILQGEILQQQKRLDDAEVVYRKLLQQDDKDLQARIGLVDVLRQQQRWDEASTLSSQLPESAQSQLGDLASSQAMVLRDRAASESDILSEATLRQAAALAPENPWVRLDLARLLNKTGRGLAARLLISRGVDQFGTHDDSYVAALFAKDQQRWDDAIKFLQAIPATKRNEAERELMESLTLRARLAEIERRQSVGDREGARQLMMDLYNHPPKSASGVGEVAAVLFDNGEPGMALLLIRQHNQQAPKAAVGDYLQQILVMIKAGADDEAETLLTKLTQRRDLAPADWQDIEKIRNAITVAKADKLRQQDEFAPAYDLLAQRLRVAPNDESLLLAMARLYLSGNKGKKSLQIYRYAVEHNPESDDAIKGAVDTAIAIDELDQADEMIKSLKQDKAQQPEMLLLAAKVARAQGDNSRAMELLSQSRQQLFQDEPAQPWLMASGSKPGFANPFATAGQKSTAKNADDNPWRRPQWLPGSDAPEMELASWDGKALAGEPSLAQQIDAMMADIKRDDATVLQTGMEFKSRNGESGLGEMAMVTTPTSMETQVGNGRLKFSVTPTYLNGGTLSSGFNRFGTGVVAEGAQTVNNNLDDLPTALDSIEQAAFDYIDARTLLDNVDDTIPPLQQAQYQINANRAWRAFTLATQQDLLQTIGVDVDSLSDQQLNTLGDWSTSDWYRLFNRFGIDIDNLSSEQRTLLDSVLEGDNIWGSATDPNTVSVDSFQRNFVNNRAAIESLATAMQGMMNNVAYLAQNPPAQHDAGVALNLAYSNDSFAVDIGTTPLGFEKTNLVGGISWTPQISNNTQLNLGLERRGVTDSVLSYAGTIDPMTGLTWGAVTKNGLNVGIGFDDGMLGMYGNLGGYLYKGTYVDSNSAFDLALGGYLRPISNDERELQAGVHVSLQVFDKNLGHYSFGHGGYFSPQDFVSVAFPIQYSEKHDNYNFAVNFAPGFQSFTEESAAYFPNAPQLQRLLELMQQLDLVEQSVYSATSKTGFGMSLNAQGEYEFSSSFTLGGKVGFDNFGNYQETTAQLYLKYLLGVKSE</sequence>
<proteinExistence type="predicted"/>
<evidence type="ECO:0000313" key="11">
    <source>
        <dbReference type="EMBL" id="KFZ37281.1"/>
    </source>
</evidence>
<dbReference type="Proteomes" id="UP000029264">
    <property type="component" value="Unassembled WGS sequence"/>
</dbReference>
<name>A0A094JXX5_9GAMM</name>
<dbReference type="Gene3D" id="1.25.40.10">
    <property type="entry name" value="Tetratricopeptide repeat domain"/>
    <property type="match status" value="4"/>
</dbReference>
<evidence type="ECO:0000313" key="12">
    <source>
        <dbReference type="Proteomes" id="UP000029264"/>
    </source>
</evidence>
<keyword evidence="3 9" id="KW-0732">Signal</keyword>
<keyword evidence="5 7" id="KW-0802">TPR repeat</keyword>
<evidence type="ECO:0000256" key="2">
    <source>
        <dbReference type="ARBA" id="ARBA00005186"/>
    </source>
</evidence>
<dbReference type="InterPro" id="IPR019734">
    <property type="entry name" value="TPR_rpt"/>
</dbReference>
<keyword evidence="12" id="KW-1185">Reference proteome</keyword>
<dbReference type="GO" id="GO:0006011">
    <property type="term" value="P:UDP-alpha-D-glucose metabolic process"/>
    <property type="evidence" value="ECO:0007669"/>
    <property type="project" value="InterPro"/>
</dbReference>
<organism evidence="11 12">
    <name type="scientific">Shewanella mangrovi</name>
    <dbReference type="NCBI Taxonomy" id="1515746"/>
    <lineage>
        <taxon>Bacteria</taxon>
        <taxon>Pseudomonadati</taxon>
        <taxon>Pseudomonadota</taxon>
        <taxon>Gammaproteobacteria</taxon>
        <taxon>Alteromonadales</taxon>
        <taxon>Shewanellaceae</taxon>
        <taxon>Shewanella</taxon>
    </lineage>
</organism>
<dbReference type="InterPro" id="IPR051012">
    <property type="entry name" value="CellSynth/LPSAsmb/PSIAsmb"/>
</dbReference>
<dbReference type="STRING" id="1515746.HR45_11445"/>
<dbReference type="eggNOG" id="COG3071">
    <property type="taxonomic scope" value="Bacteria"/>
</dbReference>
<dbReference type="InterPro" id="IPR008410">
    <property type="entry name" value="BCSC_C"/>
</dbReference>
<dbReference type="InterPro" id="IPR003921">
    <property type="entry name" value="Cell_synth_C"/>
</dbReference>